<dbReference type="CDD" id="cd07814">
    <property type="entry name" value="SRPBCC_CalC_Aha1-like"/>
    <property type="match status" value="1"/>
</dbReference>
<evidence type="ECO:0000313" key="3">
    <source>
        <dbReference type="Proteomes" id="UP000689967"/>
    </source>
</evidence>
<sequence>MNVTVPSLTLVRRIRAPPARVFAAWTEAEMLAQWFGPHHTSVESAEIDPRVDGRFRIRLREDNGERHEIGGRYLAMEPEREIAFTWAWASTPERESRVTVRFRPLEDGTEITLTHDRFADSDTATRHRRGWTESMERLLAMFD</sequence>
<protein>
    <submittedName>
        <fullName evidence="2">SRPBCC domain-containing protein</fullName>
    </submittedName>
</protein>
<feature type="domain" description="Activator of Hsp90 ATPase homologue 1/2-like C-terminal" evidence="1">
    <location>
        <begin position="15"/>
        <end position="142"/>
    </location>
</feature>
<name>A0ABS6H1K7_9PROT</name>
<dbReference type="Pfam" id="PF08327">
    <property type="entry name" value="AHSA1"/>
    <property type="match status" value="1"/>
</dbReference>
<accession>A0ABS6H1K7</accession>
<dbReference type="EMBL" id="JAERQM010000001">
    <property type="protein sequence ID" value="MBU8542539.1"/>
    <property type="molecule type" value="Genomic_DNA"/>
</dbReference>
<keyword evidence="3" id="KW-1185">Reference proteome</keyword>
<proteinExistence type="predicted"/>
<dbReference type="InterPro" id="IPR013538">
    <property type="entry name" value="ASHA1/2-like_C"/>
</dbReference>
<dbReference type="RefSeq" id="WP_216872854.1">
    <property type="nucleotide sequence ID" value="NZ_JAERQM010000001.1"/>
</dbReference>
<comment type="caution">
    <text evidence="2">The sequence shown here is derived from an EMBL/GenBank/DDBJ whole genome shotgun (WGS) entry which is preliminary data.</text>
</comment>
<evidence type="ECO:0000313" key="2">
    <source>
        <dbReference type="EMBL" id="MBU8542539.1"/>
    </source>
</evidence>
<organism evidence="2 3">
    <name type="scientific">Falsiroseomonas oleicola</name>
    <dbReference type="NCBI Taxonomy" id="2801474"/>
    <lineage>
        <taxon>Bacteria</taxon>
        <taxon>Pseudomonadati</taxon>
        <taxon>Pseudomonadota</taxon>
        <taxon>Alphaproteobacteria</taxon>
        <taxon>Acetobacterales</taxon>
        <taxon>Roseomonadaceae</taxon>
        <taxon>Falsiroseomonas</taxon>
    </lineage>
</organism>
<evidence type="ECO:0000259" key="1">
    <source>
        <dbReference type="Pfam" id="PF08327"/>
    </source>
</evidence>
<dbReference type="Proteomes" id="UP000689967">
    <property type="component" value="Unassembled WGS sequence"/>
</dbReference>
<reference evidence="2 3" key="1">
    <citation type="submission" date="2021-01" db="EMBL/GenBank/DDBJ databases">
        <title>Roseomonas sp. nov, a bacterium isolated from an oil production mixture in Yumen Oilfield.</title>
        <authorList>
            <person name="Wu D."/>
        </authorList>
    </citation>
    <scope>NUCLEOTIDE SEQUENCE [LARGE SCALE GENOMIC DNA]</scope>
    <source>
        <strain evidence="2 3">ROY-5-3</strain>
    </source>
</reference>
<gene>
    <name evidence="2" type="ORF">JJQ90_02425</name>
</gene>